<dbReference type="AlphaFoldDB" id="A0AA39UHP9"/>
<keyword evidence="2" id="KW-1185">Reference proteome</keyword>
<reference evidence="1" key="1">
    <citation type="submission" date="2023-06" db="EMBL/GenBank/DDBJ databases">
        <authorList>
            <consortium name="Lawrence Berkeley National Laboratory"/>
            <person name="Ahrendt S."/>
            <person name="Sahu N."/>
            <person name="Indic B."/>
            <person name="Wong-Bajracharya J."/>
            <person name="Merenyi Z."/>
            <person name="Ke H.-M."/>
            <person name="Monk M."/>
            <person name="Kocsube S."/>
            <person name="Drula E."/>
            <person name="Lipzen A."/>
            <person name="Balint B."/>
            <person name="Henrissat B."/>
            <person name="Andreopoulos B."/>
            <person name="Martin F.M."/>
            <person name="Harder C.B."/>
            <person name="Rigling D."/>
            <person name="Ford K.L."/>
            <person name="Foster G.D."/>
            <person name="Pangilinan J."/>
            <person name="Papanicolaou A."/>
            <person name="Barry K."/>
            <person name="LaButti K."/>
            <person name="Viragh M."/>
            <person name="Koriabine M."/>
            <person name="Yan M."/>
            <person name="Riley R."/>
            <person name="Champramary S."/>
            <person name="Plett K.L."/>
            <person name="Tsai I.J."/>
            <person name="Slot J."/>
            <person name="Sipos G."/>
            <person name="Plett J."/>
            <person name="Nagy L.G."/>
            <person name="Grigoriev I.V."/>
        </authorList>
    </citation>
    <scope>NUCLEOTIDE SEQUENCE</scope>
    <source>
        <strain evidence="1">ICMP 16352</strain>
    </source>
</reference>
<organism evidence="1 2">
    <name type="scientific">Armillaria novae-zelandiae</name>
    <dbReference type="NCBI Taxonomy" id="153914"/>
    <lineage>
        <taxon>Eukaryota</taxon>
        <taxon>Fungi</taxon>
        <taxon>Dikarya</taxon>
        <taxon>Basidiomycota</taxon>
        <taxon>Agaricomycotina</taxon>
        <taxon>Agaricomycetes</taxon>
        <taxon>Agaricomycetidae</taxon>
        <taxon>Agaricales</taxon>
        <taxon>Marasmiineae</taxon>
        <taxon>Physalacriaceae</taxon>
        <taxon>Armillaria</taxon>
    </lineage>
</organism>
<gene>
    <name evidence="1" type="ORF">IW261DRAFT_1626866</name>
</gene>
<dbReference type="EMBL" id="JAUEPR010000012">
    <property type="protein sequence ID" value="KAK0479325.1"/>
    <property type="molecule type" value="Genomic_DNA"/>
</dbReference>
<evidence type="ECO:0000313" key="1">
    <source>
        <dbReference type="EMBL" id="KAK0479325.1"/>
    </source>
</evidence>
<name>A0AA39UHP9_9AGAR</name>
<accession>A0AA39UHP9</accession>
<comment type="caution">
    <text evidence="1">The sequence shown here is derived from an EMBL/GenBank/DDBJ whole genome shotgun (WGS) entry which is preliminary data.</text>
</comment>
<feature type="non-terminal residue" evidence="1">
    <location>
        <position position="1"/>
    </location>
</feature>
<sequence>NRGAHLRSSILPHSNSTSCAEQHHFHHDQYSSMSIQKSKNTSSEILHATAQRVQQHRPENYIDCVNSENNILSNGNRLFNNESDTHIQAREDFMNNCDGHAYPHSVFPDPDRGVYDVEQLSLPLGSPALIYSTRGSGATLSPTAPFGGLLSQQQGLSGEGAHEYLPSTSVAGKVKSLVLTLLFAIIRGRMKTQCSVSHERRKMLHSHRIVIPYRFDFPPGEVNKYLEMCILRGCCAEQEGEVVVDQRYDPQGLYSESTAGYFCGNK</sequence>
<protein>
    <submittedName>
        <fullName evidence="1">Uncharacterized protein</fullName>
    </submittedName>
</protein>
<proteinExistence type="predicted"/>
<evidence type="ECO:0000313" key="2">
    <source>
        <dbReference type="Proteomes" id="UP001175227"/>
    </source>
</evidence>
<dbReference type="Proteomes" id="UP001175227">
    <property type="component" value="Unassembled WGS sequence"/>
</dbReference>